<accession>A0A9P6M7U9</accession>
<proteinExistence type="predicted"/>
<dbReference type="EMBL" id="JAAAHW010004996">
    <property type="protein sequence ID" value="KAF9970375.1"/>
    <property type="molecule type" value="Genomic_DNA"/>
</dbReference>
<gene>
    <name evidence="1" type="ORF">BGZ65_011182</name>
</gene>
<feature type="non-terminal residue" evidence="1">
    <location>
        <position position="1"/>
    </location>
</feature>
<dbReference type="Proteomes" id="UP000749646">
    <property type="component" value="Unassembled WGS sequence"/>
</dbReference>
<evidence type="ECO:0000313" key="2">
    <source>
        <dbReference type="Proteomes" id="UP000749646"/>
    </source>
</evidence>
<comment type="caution">
    <text evidence="1">The sequence shown here is derived from an EMBL/GenBank/DDBJ whole genome shotgun (WGS) entry which is preliminary data.</text>
</comment>
<reference evidence="1" key="1">
    <citation type="journal article" date="2020" name="Fungal Divers.">
        <title>Resolving the Mortierellaceae phylogeny through synthesis of multi-gene phylogenetics and phylogenomics.</title>
        <authorList>
            <person name="Vandepol N."/>
            <person name="Liber J."/>
            <person name="Desiro A."/>
            <person name="Na H."/>
            <person name="Kennedy M."/>
            <person name="Barry K."/>
            <person name="Grigoriev I.V."/>
            <person name="Miller A.N."/>
            <person name="O'Donnell K."/>
            <person name="Stajich J.E."/>
            <person name="Bonito G."/>
        </authorList>
    </citation>
    <scope>NUCLEOTIDE SEQUENCE</scope>
    <source>
        <strain evidence="1">MES-2147</strain>
    </source>
</reference>
<evidence type="ECO:0000313" key="1">
    <source>
        <dbReference type="EMBL" id="KAF9970375.1"/>
    </source>
</evidence>
<sequence length="57" mass="6907">FSNLHQERTLLILENSYHIRELELYLTDAETFFNPQCTRLKKLTLNLTFDFQEELES</sequence>
<dbReference type="AlphaFoldDB" id="A0A9P6M7U9"/>
<dbReference type="OrthoDB" id="2313030at2759"/>
<protein>
    <submittedName>
        <fullName evidence="1">Uncharacterized protein</fullName>
    </submittedName>
</protein>
<organism evidence="1 2">
    <name type="scientific">Modicella reniformis</name>
    <dbReference type="NCBI Taxonomy" id="1440133"/>
    <lineage>
        <taxon>Eukaryota</taxon>
        <taxon>Fungi</taxon>
        <taxon>Fungi incertae sedis</taxon>
        <taxon>Mucoromycota</taxon>
        <taxon>Mortierellomycotina</taxon>
        <taxon>Mortierellomycetes</taxon>
        <taxon>Mortierellales</taxon>
        <taxon>Mortierellaceae</taxon>
        <taxon>Modicella</taxon>
    </lineage>
</organism>
<name>A0A9P6M7U9_9FUNG</name>
<keyword evidence="2" id="KW-1185">Reference proteome</keyword>